<evidence type="ECO:0008006" key="3">
    <source>
        <dbReference type="Google" id="ProtNLM"/>
    </source>
</evidence>
<protein>
    <recommendedName>
        <fullName evidence="3">Helix-hairpin-helix domain-containing protein</fullName>
    </recommendedName>
</protein>
<dbReference type="Pfam" id="PF12836">
    <property type="entry name" value="HHH_3"/>
    <property type="match status" value="1"/>
</dbReference>
<comment type="caution">
    <text evidence="1">The sequence shown here is derived from an EMBL/GenBank/DDBJ whole genome shotgun (WGS) entry which is preliminary data.</text>
</comment>
<dbReference type="Proteomes" id="UP000603904">
    <property type="component" value="Unassembled WGS sequence"/>
</dbReference>
<name>A0ABQ4FVF5_9ACTN</name>
<dbReference type="InterPro" id="IPR010994">
    <property type="entry name" value="RuvA_2-like"/>
</dbReference>
<dbReference type="EMBL" id="BOOC01000005">
    <property type="protein sequence ID" value="GIH38795.1"/>
    <property type="molecule type" value="Genomic_DNA"/>
</dbReference>
<organism evidence="1 2">
    <name type="scientific">Microbispora corallina</name>
    <dbReference type="NCBI Taxonomy" id="83302"/>
    <lineage>
        <taxon>Bacteria</taxon>
        <taxon>Bacillati</taxon>
        <taxon>Actinomycetota</taxon>
        <taxon>Actinomycetes</taxon>
        <taxon>Streptosporangiales</taxon>
        <taxon>Streptosporangiaceae</taxon>
        <taxon>Microbispora</taxon>
    </lineage>
</organism>
<keyword evidence="2" id="KW-1185">Reference proteome</keyword>
<reference evidence="1 2" key="1">
    <citation type="submission" date="2021-01" db="EMBL/GenBank/DDBJ databases">
        <title>Whole genome shotgun sequence of Microbispora corallina NBRC 16416.</title>
        <authorList>
            <person name="Komaki H."/>
            <person name="Tamura T."/>
        </authorList>
    </citation>
    <scope>NUCLEOTIDE SEQUENCE [LARGE SCALE GENOMIC DNA]</scope>
    <source>
        <strain evidence="1 2">NBRC 16416</strain>
    </source>
</reference>
<evidence type="ECO:0000313" key="2">
    <source>
        <dbReference type="Proteomes" id="UP000603904"/>
    </source>
</evidence>
<accession>A0ABQ4FVF5</accession>
<proteinExistence type="predicted"/>
<dbReference type="SUPFAM" id="SSF47781">
    <property type="entry name" value="RuvA domain 2-like"/>
    <property type="match status" value="1"/>
</dbReference>
<sequence>MLGATAALYTSGIVAWMSIVDAYDDQNTIPVGPGILMVAGMLGPWLGATVHSLIIRERVFGPPQPRMTSGNEQAIAMAQHRRTLRQQARELAERDALLAHDLRIGRPDLPRQYDDGGLVDLNHAPAEVIAGLPGMTLPLARQVVAARDSVGGFVSAEDVAAAASLPPHLTPELAEYTIYLS</sequence>
<evidence type="ECO:0000313" key="1">
    <source>
        <dbReference type="EMBL" id="GIH38795.1"/>
    </source>
</evidence>
<gene>
    <name evidence="1" type="ORF">Mco01_17950</name>
</gene>